<evidence type="ECO:0000259" key="1">
    <source>
        <dbReference type="SMART" id="SM00507"/>
    </source>
</evidence>
<keyword evidence="3" id="KW-1185">Reference proteome</keyword>
<sequence length="184" mass="21286">MGSAHQLLRGMIKAMEMWKEIDDLPGYSISDKGRVMKDDTGQIMVLGKNNGYVRIVVAKHVHRLVAKAFLDKPKNEEQSWVDHIDGNRSNNDVSNLRWVTPSENRLAFGHKQRSIHKRRKVKATHLDGRRIIFESRQACAKYFGTSDSEVVYNKRYQRHSSKQSTNPNAHDKKGWLFEKVEDIV</sequence>
<dbReference type="Pfam" id="PF07463">
    <property type="entry name" value="NUMOD4"/>
    <property type="match status" value="1"/>
</dbReference>
<dbReference type="SUPFAM" id="SSF54060">
    <property type="entry name" value="His-Me finger endonucleases"/>
    <property type="match status" value="1"/>
</dbReference>
<dbReference type="STRING" id="1423775.FD03_GL002252"/>
<comment type="caution">
    <text evidence="2">The sequence shown here is derived from an EMBL/GenBank/DDBJ whole genome shotgun (WGS) entry which is preliminary data.</text>
</comment>
<dbReference type="EMBL" id="AZDZ01000022">
    <property type="protein sequence ID" value="KRK78479.1"/>
    <property type="molecule type" value="Genomic_DNA"/>
</dbReference>
<dbReference type="Pfam" id="PF13392">
    <property type="entry name" value="HNH_3"/>
    <property type="match status" value="1"/>
</dbReference>
<dbReference type="InterPro" id="IPR003615">
    <property type="entry name" value="HNH_nuc"/>
</dbReference>
<accession>A0A0R1K4I1</accession>
<dbReference type="InterPro" id="IPR010902">
    <property type="entry name" value="NUMOD4"/>
</dbReference>
<feature type="domain" description="HNH nuclease" evidence="1">
    <location>
        <begin position="55"/>
        <end position="105"/>
    </location>
</feature>
<protein>
    <recommendedName>
        <fullName evidence="1">HNH nuclease domain-containing protein</fullName>
    </recommendedName>
</protein>
<dbReference type="SMART" id="SM00507">
    <property type="entry name" value="HNHc"/>
    <property type="match status" value="1"/>
</dbReference>
<dbReference type="PATRIC" id="fig|1423775.4.peg.2290"/>
<reference evidence="2 3" key="1">
    <citation type="journal article" date="2015" name="Genome Announc.">
        <title>Expanding the biotechnology potential of lactobacilli through comparative genomics of 213 strains and associated genera.</title>
        <authorList>
            <person name="Sun Z."/>
            <person name="Harris H.M."/>
            <person name="McCann A."/>
            <person name="Guo C."/>
            <person name="Argimon S."/>
            <person name="Zhang W."/>
            <person name="Yang X."/>
            <person name="Jeffery I.B."/>
            <person name="Cooney J.C."/>
            <person name="Kagawa T.F."/>
            <person name="Liu W."/>
            <person name="Song Y."/>
            <person name="Salvetti E."/>
            <person name="Wrobel A."/>
            <person name="Rasinkangas P."/>
            <person name="Parkhill J."/>
            <person name="Rea M.C."/>
            <person name="O'Sullivan O."/>
            <person name="Ritari J."/>
            <person name="Douillard F.P."/>
            <person name="Paul Ross R."/>
            <person name="Yang R."/>
            <person name="Briner A.E."/>
            <person name="Felis G.E."/>
            <person name="de Vos W.M."/>
            <person name="Barrangou R."/>
            <person name="Klaenhammer T.R."/>
            <person name="Caufield P.W."/>
            <person name="Cui Y."/>
            <person name="Zhang H."/>
            <person name="O'Toole P.W."/>
        </authorList>
    </citation>
    <scope>NUCLEOTIDE SEQUENCE [LARGE SCALE GENOMIC DNA]</scope>
    <source>
        <strain evidence="2 3">DSM 19682</strain>
    </source>
</reference>
<dbReference type="Gene3D" id="3.90.75.20">
    <property type="match status" value="1"/>
</dbReference>
<dbReference type="Proteomes" id="UP000051248">
    <property type="component" value="Unassembled WGS sequence"/>
</dbReference>
<dbReference type="GO" id="GO:0016788">
    <property type="term" value="F:hydrolase activity, acting on ester bonds"/>
    <property type="evidence" value="ECO:0007669"/>
    <property type="project" value="InterPro"/>
</dbReference>
<gene>
    <name evidence="2" type="ORF">FD03_GL002252</name>
</gene>
<dbReference type="InterPro" id="IPR044925">
    <property type="entry name" value="His-Me_finger_sf"/>
</dbReference>
<evidence type="ECO:0000313" key="2">
    <source>
        <dbReference type="EMBL" id="KRK78479.1"/>
    </source>
</evidence>
<proteinExistence type="predicted"/>
<organism evidence="2 3">
    <name type="scientific">Companilactobacillus nodensis DSM 19682 = JCM 14932 = NBRC 107160</name>
    <dbReference type="NCBI Taxonomy" id="1423775"/>
    <lineage>
        <taxon>Bacteria</taxon>
        <taxon>Bacillati</taxon>
        <taxon>Bacillota</taxon>
        <taxon>Bacilli</taxon>
        <taxon>Lactobacillales</taxon>
        <taxon>Lactobacillaceae</taxon>
        <taxon>Companilactobacillus</taxon>
    </lineage>
</organism>
<name>A0A0R1K4I1_9LACO</name>
<dbReference type="eggNOG" id="ENOG5033AUY">
    <property type="taxonomic scope" value="Bacteria"/>
</dbReference>
<dbReference type="AlphaFoldDB" id="A0A0R1K4I1"/>
<evidence type="ECO:0000313" key="3">
    <source>
        <dbReference type="Proteomes" id="UP000051248"/>
    </source>
</evidence>